<name>A0A9X2IPP4_9BACI</name>
<sequence length="265" mass="29340">MKIAVQNVTTTIQKRPIIQDMSLDVGSGECIGIIGPNGSGKSTLLKSIYRALPYDAGEIYVDRIDWAACSAKEAAKYMAVVSQEGAAQFDFSVEEMVLMGRSPHKKWFEADSDDDRRVVKRALEQVGLWEDRERSFITLSGGEKQRVMIARAIAQQAQILVLDEPTNHLDIHHQLQVMEIARELGVTIIAALHDLNIAAAYCDRIYVVDNGEIVASGTPAEVLTEQLLRRVFQVETDVIIHPKTNSVHITYLPARSVAAVAEVSR</sequence>
<gene>
    <name evidence="5" type="ORF">M3202_06700</name>
</gene>
<dbReference type="SUPFAM" id="SSF52540">
    <property type="entry name" value="P-loop containing nucleoside triphosphate hydrolases"/>
    <property type="match status" value="1"/>
</dbReference>
<dbReference type="GO" id="GO:0016887">
    <property type="term" value="F:ATP hydrolysis activity"/>
    <property type="evidence" value="ECO:0007669"/>
    <property type="project" value="InterPro"/>
</dbReference>
<dbReference type="InterPro" id="IPR003593">
    <property type="entry name" value="AAA+_ATPase"/>
</dbReference>
<dbReference type="InterPro" id="IPR017871">
    <property type="entry name" value="ABC_transporter-like_CS"/>
</dbReference>
<dbReference type="PANTHER" id="PTHR42794">
    <property type="entry name" value="HEMIN IMPORT ATP-BINDING PROTEIN HMUV"/>
    <property type="match status" value="1"/>
</dbReference>
<dbReference type="PROSITE" id="PS00211">
    <property type="entry name" value="ABC_TRANSPORTER_1"/>
    <property type="match status" value="1"/>
</dbReference>
<evidence type="ECO:0000313" key="6">
    <source>
        <dbReference type="Proteomes" id="UP001139179"/>
    </source>
</evidence>
<dbReference type="PANTHER" id="PTHR42794:SF2">
    <property type="entry name" value="ABC TRANSPORTER ATP-BINDING PROTEIN"/>
    <property type="match status" value="1"/>
</dbReference>
<dbReference type="AlphaFoldDB" id="A0A9X2IPP4"/>
<keyword evidence="2" id="KW-0547">Nucleotide-binding</keyword>
<dbReference type="SMART" id="SM00382">
    <property type="entry name" value="AAA"/>
    <property type="match status" value="1"/>
</dbReference>
<evidence type="ECO:0000256" key="1">
    <source>
        <dbReference type="ARBA" id="ARBA00022448"/>
    </source>
</evidence>
<evidence type="ECO:0000256" key="2">
    <source>
        <dbReference type="ARBA" id="ARBA00022741"/>
    </source>
</evidence>
<evidence type="ECO:0000259" key="4">
    <source>
        <dbReference type="PROSITE" id="PS50893"/>
    </source>
</evidence>
<dbReference type="GO" id="GO:0005524">
    <property type="term" value="F:ATP binding"/>
    <property type="evidence" value="ECO:0007669"/>
    <property type="project" value="UniProtKB-KW"/>
</dbReference>
<dbReference type="RefSeq" id="WP_251222561.1">
    <property type="nucleotide sequence ID" value="NZ_JAMBOL010000003.1"/>
</dbReference>
<accession>A0A9X2IPP4</accession>
<reference evidence="5" key="1">
    <citation type="submission" date="2022-05" db="EMBL/GenBank/DDBJ databases">
        <title>Comparative Genomics of Spacecraft Associated Microbes.</title>
        <authorList>
            <person name="Tran M.T."/>
            <person name="Wright A."/>
            <person name="Seuylemezian A."/>
            <person name="Eisen J."/>
            <person name="Coil D."/>
        </authorList>
    </citation>
    <scope>NUCLEOTIDE SEQUENCE</scope>
    <source>
        <strain evidence="5">214.1.1</strain>
    </source>
</reference>
<keyword evidence="3 5" id="KW-0067">ATP-binding</keyword>
<feature type="domain" description="ABC transporter" evidence="4">
    <location>
        <begin position="3"/>
        <end position="235"/>
    </location>
</feature>
<dbReference type="CDD" id="cd03214">
    <property type="entry name" value="ABC_Iron-Siderophores_B12_Hemin"/>
    <property type="match status" value="1"/>
</dbReference>
<dbReference type="Proteomes" id="UP001139179">
    <property type="component" value="Unassembled WGS sequence"/>
</dbReference>
<dbReference type="PROSITE" id="PS50893">
    <property type="entry name" value="ABC_TRANSPORTER_2"/>
    <property type="match status" value="1"/>
</dbReference>
<comment type="caution">
    <text evidence="5">The sequence shown here is derived from an EMBL/GenBank/DDBJ whole genome shotgun (WGS) entry which is preliminary data.</text>
</comment>
<keyword evidence="1" id="KW-0813">Transport</keyword>
<evidence type="ECO:0000313" key="5">
    <source>
        <dbReference type="EMBL" id="MCM3713768.1"/>
    </source>
</evidence>
<dbReference type="InterPro" id="IPR027417">
    <property type="entry name" value="P-loop_NTPase"/>
</dbReference>
<proteinExistence type="predicted"/>
<dbReference type="Pfam" id="PF00005">
    <property type="entry name" value="ABC_tran"/>
    <property type="match status" value="1"/>
</dbReference>
<dbReference type="InterPro" id="IPR003439">
    <property type="entry name" value="ABC_transporter-like_ATP-bd"/>
</dbReference>
<dbReference type="Gene3D" id="3.40.50.300">
    <property type="entry name" value="P-loop containing nucleotide triphosphate hydrolases"/>
    <property type="match status" value="1"/>
</dbReference>
<dbReference type="EMBL" id="JAMBOL010000003">
    <property type="protein sequence ID" value="MCM3713768.1"/>
    <property type="molecule type" value="Genomic_DNA"/>
</dbReference>
<keyword evidence="6" id="KW-1185">Reference proteome</keyword>
<dbReference type="FunFam" id="3.40.50.300:FF:000134">
    <property type="entry name" value="Iron-enterobactin ABC transporter ATP-binding protein"/>
    <property type="match status" value="1"/>
</dbReference>
<organism evidence="5 6">
    <name type="scientific">Halalkalibacter oceani</name>
    <dbReference type="NCBI Taxonomy" id="1653776"/>
    <lineage>
        <taxon>Bacteria</taxon>
        <taxon>Bacillati</taxon>
        <taxon>Bacillota</taxon>
        <taxon>Bacilli</taxon>
        <taxon>Bacillales</taxon>
        <taxon>Bacillaceae</taxon>
        <taxon>Halalkalibacter</taxon>
    </lineage>
</organism>
<protein>
    <submittedName>
        <fullName evidence="5">ABC transporter ATP-binding protein</fullName>
    </submittedName>
</protein>
<evidence type="ECO:0000256" key="3">
    <source>
        <dbReference type="ARBA" id="ARBA00022840"/>
    </source>
</evidence>